<protein>
    <submittedName>
        <fullName evidence="1">Protein-L-isoaspartate(D-aspartate) O-methyltransferase</fullName>
    </submittedName>
</protein>
<evidence type="ECO:0000313" key="1">
    <source>
        <dbReference type="EMBL" id="QRW19243.1"/>
    </source>
</evidence>
<keyword evidence="1" id="KW-0489">Methyltransferase</keyword>
<gene>
    <name evidence="1" type="ORF">RhiXN_00649</name>
</gene>
<dbReference type="Pfam" id="PF01135">
    <property type="entry name" value="PCMT"/>
    <property type="match status" value="1"/>
</dbReference>
<dbReference type="EMBL" id="CP059661">
    <property type="protein sequence ID" value="QRW19243.1"/>
    <property type="molecule type" value="Genomic_DNA"/>
</dbReference>
<dbReference type="InterPro" id="IPR029063">
    <property type="entry name" value="SAM-dependent_MTases_sf"/>
</dbReference>
<dbReference type="GO" id="GO:0032259">
    <property type="term" value="P:methylation"/>
    <property type="evidence" value="ECO:0007669"/>
    <property type="project" value="UniProtKB-KW"/>
</dbReference>
<accession>A0A8H8SWI8</accession>
<keyword evidence="1" id="KW-0808">Transferase</keyword>
<dbReference type="RefSeq" id="XP_043179480.1">
    <property type="nucleotide sequence ID" value="XM_043320468.1"/>
</dbReference>
<evidence type="ECO:0000313" key="2">
    <source>
        <dbReference type="Proteomes" id="UP000650533"/>
    </source>
</evidence>
<reference evidence="1" key="1">
    <citation type="submission" date="2020-05" db="EMBL/GenBank/DDBJ databases">
        <title>Evolutionary and genomic comparisons of hybrid uninucleate and nonhybrid Rhizoctonia fungi.</title>
        <authorList>
            <person name="Li C."/>
            <person name="Chen X."/>
        </authorList>
    </citation>
    <scope>NUCLEOTIDE SEQUENCE</scope>
    <source>
        <strain evidence="1">AG-1 IA</strain>
    </source>
</reference>
<dbReference type="GO" id="GO:0008168">
    <property type="term" value="F:methyltransferase activity"/>
    <property type="evidence" value="ECO:0007669"/>
    <property type="project" value="UniProtKB-KW"/>
</dbReference>
<proteinExistence type="predicted"/>
<dbReference type="AlphaFoldDB" id="A0A8H8SWI8"/>
<dbReference type="Proteomes" id="UP000650533">
    <property type="component" value="Chromosome 4"/>
</dbReference>
<sequence length="84" mass="9675">MAWACSGKTNVELVNNMLNAGLFKSELVGEALRRVDRVNYVRNKHDAYYDSPQLPMHVFTKVNRTRCDNLCTTYGKAIYTVESW</sequence>
<dbReference type="GeneID" id="67022931"/>
<name>A0A8H8SWI8_9AGAM</name>
<organism evidence="1 2">
    <name type="scientific">Rhizoctonia solani</name>
    <dbReference type="NCBI Taxonomy" id="456999"/>
    <lineage>
        <taxon>Eukaryota</taxon>
        <taxon>Fungi</taxon>
        <taxon>Dikarya</taxon>
        <taxon>Basidiomycota</taxon>
        <taxon>Agaricomycotina</taxon>
        <taxon>Agaricomycetes</taxon>
        <taxon>Cantharellales</taxon>
        <taxon>Ceratobasidiaceae</taxon>
        <taxon>Rhizoctonia</taxon>
    </lineage>
</organism>
<dbReference type="KEGG" id="rsx:RhiXN_00649"/>
<dbReference type="Gene3D" id="3.40.50.150">
    <property type="entry name" value="Vaccinia Virus protein VP39"/>
    <property type="match status" value="1"/>
</dbReference>